<evidence type="ECO:0000313" key="2">
    <source>
        <dbReference type="Proteomes" id="UP000821845"/>
    </source>
</evidence>
<evidence type="ECO:0000313" key="1">
    <source>
        <dbReference type="EMBL" id="KAH6921860.1"/>
    </source>
</evidence>
<proteinExistence type="predicted"/>
<accession>A0ACB7RIG4</accession>
<sequence length="252" mass="28707">MIKLKTVRSILELSNITGVPMRYVYDRGVQVRVMTLIAREASTRRMVFPTNKEASIEQQLDIDEVDDGDENEDCDEDEDGDEDEDENQTKFKDSCSNEKKAASSKARYRGAKVLEPLVSYYNDPVCTLDFASLYPTIIIAMNLCYCTLRLHPQQQSGSVEGDKDEDEGRYEYRQGKPSPEGDEFEPESVRKGLLPTILVDLLNARKEVKQEMAKCEDPFQKDILNERQLASEMRQFGLRLHGCQKISSNAVC</sequence>
<reference evidence="1" key="1">
    <citation type="submission" date="2020-05" db="EMBL/GenBank/DDBJ databases">
        <title>Large-scale comparative analyses of tick genomes elucidate their genetic diversity and vector capacities.</title>
        <authorList>
            <person name="Jia N."/>
            <person name="Wang J."/>
            <person name="Shi W."/>
            <person name="Du L."/>
            <person name="Sun Y."/>
            <person name="Zhan W."/>
            <person name="Jiang J."/>
            <person name="Wang Q."/>
            <person name="Zhang B."/>
            <person name="Ji P."/>
            <person name="Sakyi L.B."/>
            <person name="Cui X."/>
            <person name="Yuan T."/>
            <person name="Jiang B."/>
            <person name="Yang W."/>
            <person name="Lam T.T.-Y."/>
            <person name="Chang Q."/>
            <person name="Ding S."/>
            <person name="Wang X."/>
            <person name="Zhu J."/>
            <person name="Ruan X."/>
            <person name="Zhao L."/>
            <person name="Wei J."/>
            <person name="Que T."/>
            <person name="Du C."/>
            <person name="Cheng J."/>
            <person name="Dai P."/>
            <person name="Han X."/>
            <person name="Huang E."/>
            <person name="Gao Y."/>
            <person name="Liu J."/>
            <person name="Shao H."/>
            <person name="Ye R."/>
            <person name="Li L."/>
            <person name="Wei W."/>
            <person name="Wang X."/>
            <person name="Wang C."/>
            <person name="Yang T."/>
            <person name="Huo Q."/>
            <person name="Li W."/>
            <person name="Guo W."/>
            <person name="Chen H."/>
            <person name="Zhou L."/>
            <person name="Ni X."/>
            <person name="Tian J."/>
            <person name="Zhou Y."/>
            <person name="Sheng Y."/>
            <person name="Liu T."/>
            <person name="Pan Y."/>
            <person name="Xia L."/>
            <person name="Li J."/>
            <person name="Zhao F."/>
            <person name="Cao W."/>
        </authorList>
    </citation>
    <scope>NUCLEOTIDE SEQUENCE</scope>
    <source>
        <strain evidence="1">Hyas-2018</strain>
    </source>
</reference>
<organism evidence="1 2">
    <name type="scientific">Hyalomma asiaticum</name>
    <name type="common">Tick</name>
    <dbReference type="NCBI Taxonomy" id="266040"/>
    <lineage>
        <taxon>Eukaryota</taxon>
        <taxon>Metazoa</taxon>
        <taxon>Ecdysozoa</taxon>
        <taxon>Arthropoda</taxon>
        <taxon>Chelicerata</taxon>
        <taxon>Arachnida</taxon>
        <taxon>Acari</taxon>
        <taxon>Parasitiformes</taxon>
        <taxon>Ixodida</taxon>
        <taxon>Ixodoidea</taxon>
        <taxon>Ixodidae</taxon>
        <taxon>Hyalomminae</taxon>
        <taxon>Hyalomma</taxon>
    </lineage>
</organism>
<dbReference type="Proteomes" id="UP000821845">
    <property type="component" value="Chromosome 9"/>
</dbReference>
<keyword evidence="2" id="KW-1185">Reference proteome</keyword>
<comment type="caution">
    <text evidence="1">The sequence shown here is derived from an EMBL/GenBank/DDBJ whole genome shotgun (WGS) entry which is preliminary data.</text>
</comment>
<name>A0ACB7RIG4_HYAAI</name>
<dbReference type="EMBL" id="CM023489">
    <property type="protein sequence ID" value="KAH6921860.1"/>
    <property type="molecule type" value="Genomic_DNA"/>
</dbReference>
<protein>
    <submittedName>
        <fullName evidence="1">Uncharacterized protein</fullName>
    </submittedName>
</protein>
<gene>
    <name evidence="1" type="ORF">HPB50_005421</name>
</gene>